<evidence type="ECO:0000313" key="5">
    <source>
        <dbReference type="EMBL" id="MBM0103896.1"/>
    </source>
</evidence>
<accession>A0ABS1WSG2</accession>
<evidence type="ECO:0000256" key="1">
    <source>
        <dbReference type="ARBA" id="ARBA00022490"/>
    </source>
</evidence>
<dbReference type="EMBL" id="JAEVLS010000001">
    <property type="protein sequence ID" value="MBM0103896.1"/>
    <property type="molecule type" value="Genomic_DNA"/>
</dbReference>
<keyword evidence="4" id="KW-0671">Queuosine biosynthesis</keyword>
<dbReference type="RefSeq" id="WP_203165847.1">
    <property type="nucleotide sequence ID" value="NZ_JAEVLS010000001.1"/>
</dbReference>
<name>A0ABS1WSG2_9GAMM</name>
<comment type="caution">
    <text evidence="5">The sequence shown here is derived from an EMBL/GenBank/DDBJ whole genome shotgun (WGS) entry which is preliminary data.</text>
</comment>
<dbReference type="PANTHER" id="PTHR30307:SF0">
    <property type="entry name" value="S-ADENOSYLMETHIONINE:TRNA RIBOSYLTRANSFERASE-ISOMERASE"/>
    <property type="match status" value="1"/>
</dbReference>
<sequence length="404" mass="43833">MIPADRPVQRPPAARLLYVDEHGAIRHASRAQLAEFLRPGDLVIANDAATLPASLHGVHVRSGREIEVRLAGKPSSMTRDAQRFIAVVFGPGDYHTRTEDRPLPPAFLPGDALKLGSLTARIERVLDHPRLVSLRFEAAADELWRGLAAHGRPIQYAHMSEPLALWDVWTSIAGTPVAYEPPSAGFALDWQMLASFETRGIEFATLTHAAGISSTGDEALDRLLPFDEPYRIPVPTEQAIAAALCEGRRIVAIGTTVVRALEHSAATFGSVAAGESVANIRIGAQTQLRVVDAILSGTHEPGTSHYELLHAFADKAVLGRADDALNSASYRTHEFGDSVLIERDSRRYSRAAGRRPAARVFREMQGLVGPATARILDDFPPAPVHVVQESDCLSSPRGLVCFRQ</sequence>
<dbReference type="Pfam" id="PF02547">
    <property type="entry name" value="Queuosine_synth"/>
    <property type="match status" value="1"/>
</dbReference>
<dbReference type="Gene3D" id="3.40.1780.10">
    <property type="entry name" value="QueA-like"/>
    <property type="match status" value="2"/>
</dbReference>
<evidence type="ECO:0000256" key="2">
    <source>
        <dbReference type="ARBA" id="ARBA00022679"/>
    </source>
</evidence>
<dbReference type="InterPro" id="IPR042118">
    <property type="entry name" value="QueA_dom1"/>
</dbReference>
<dbReference type="Gene3D" id="2.40.10.240">
    <property type="entry name" value="QueA-like"/>
    <property type="match status" value="1"/>
</dbReference>
<dbReference type="InterPro" id="IPR036100">
    <property type="entry name" value="QueA_sf"/>
</dbReference>
<keyword evidence="2" id="KW-0808">Transferase</keyword>
<dbReference type="InterPro" id="IPR003699">
    <property type="entry name" value="QueA"/>
</dbReference>
<reference evidence="5 6" key="1">
    <citation type="journal article" date="2021" name="Int. J. Syst. Evol. Microbiol.">
        <title>Steroidobacter gossypii sp. nov., isolated from soil of cotton cropping field.</title>
        <authorList>
            <person name="Huang R."/>
            <person name="Yang S."/>
            <person name="Zhen C."/>
            <person name="Liu W."/>
        </authorList>
    </citation>
    <scope>NUCLEOTIDE SEQUENCE [LARGE SCALE GENOMIC DNA]</scope>
    <source>
        <strain evidence="5 6">S1-65</strain>
    </source>
</reference>
<keyword evidence="1" id="KW-0963">Cytoplasm</keyword>
<evidence type="ECO:0000313" key="6">
    <source>
        <dbReference type="Proteomes" id="UP000661077"/>
    </source>
</evidence>
<keyword evidence="6" id="KW-1185">Reference proteome</keyword>
<dbReference type="Proteomes" id="UP000661077">
    <property type="component" value="Unassembled WGS sequence"/>
</dbReference>
<gene>
    <name evidence="5" type="ORF">JM946_04040</name>
</gene>
<proteinExistence type="predicted"/>
<dbReference type="InterPro" id="IPR042119">
    <property type="entry name" value="QueA_dom2"/>
</dbReference>
<dbReference type="SUPFAM" id="SSF111337">
    <property type="entry name" value="QueA-like"/>
    <property type="match status" value="1"/>
</dbReference>
<protein>
    <submittedName>
        <fullName evidence="5">S-adenosylmethionine:tRNA ribosyltransferase-isomerase</fullName>
    </submittedName>
</protein>
<evidence type="ECO:0000256" key="3">
    <source>
        <dbReference type="ARBA" id="ARBA00022691"/>
    </source>
</evidence>
<evidence type="ECO:0000256" key="4">
    <source>
        <dbReference type="ARBA" id="ARBA00022785"/>
    </source>
</evidence>
<keyword evidence="3" id="KW-0949">S-adenosyl-L-methionine</keyword>
<organism evidence="5 6">
    <name type="scientific">Steroidobacter gossypii</name>
    <dbReference type="NCBI Taxonomy" id="2805490"/>
    <lineage>
        <taxon>Bacteria</taxon>
        <taxon>Pseudomonadati</taxon>
        <taxon>Pseudomonadota</taxon>
        <taxon>Gammaproteobacteria</taxon>
        <taxon>Steroidobacterales</taxon>
        <taxon>Steroidobacteraceae</taxon>
        <taxon>Steroidobacter</taxon>
    </lineage>
</organism>
<dbReference type="PANTHER" id="PTHR30307">
    <property type="entry name" value="S-ADENOSYLMETHIONINE:TRNA RIBOSYLTRANSFERASE-ISOMERASE"/>
    <property type="match status" value="1"/>
</dbReference>